<feature type="region of interest" description="Disordered" evidence="1">
    <location>
        <begin position="1"/>
        <end position="79"/>
    </location>
</feature>
<evidence type="ECO:0000313" key="3">
    <source>
        <dbReference type="Proteomes" id="UP001589788"/>
    </source>
</evidence>
<keyword evidence="3" id="KW-1185">Reference proteome</keyword>
<dbReference type="Proteomes" id="UP001589788">
    <property type="component" value="Unassembled WGS sequence"/>
</dbReference>
<comment type="caution">
    <text evidence="2">The sequence shown here is derived from an EMBL/GenBank/DDBJ whole genome shotgun (WGS) entry which is preliminary data.</text>
</comment>
<organism evidence="2 3">
    <name type="scientific">Aciditerrimonas ferrireducens</name>
    <dbReference type="NCBI Taxonomy" id="667306"/>
    <lineage>
        <taxon>Bacteria</taxon>
        <taxon>Bacillati</taxon>
        <taxon>Actinomycetota</taxon>
        <taxon>Acidimicrobiia</taxon>
        <taxon>Acidimicrobiales</taxon>
        <taxon>Acidimicrobiaceae</taxon>
        <taxon>Aciditerrimonas</taxon>
    </lineage>
</organism>
<evidence type="ECO:0000313" key="2">
    <source>
        <dbReference type="EMBL" id="MFC0082713.1"/>
    </source>
</evidence>
<feature type="compositionally biased region" description="Low complexity" evidence="1">
    <location>
        <begin position="44"/>
        <end position="68"/>
    </location>
</feature>
<accession>A0ABV6C4U2</accession>
<reference evidence="2 3" key="1">
    <citation type="submission" date="2024-09" db="EMBL/GenBank/DDBJ databases">
        <authorList>
            <person name="Sun Q."/>
            <person name="Mori K."/>
        </authorList>
    </citation>
    <scope>NUCLEOTIDE SEQUENCE [LARGE SCALE GENOMIC DNA]</scope>
    <source>
        <strain evidence="2 3">JCM 15389</strain>
    </source>
</reference>
<evidence type="ECO:0000256" key="1">
    <source>
        <dbReference type="SAM" id="MobiDB-lite"/>
    </source>
</evidence>
<dbReference type="EMBL" id="JBHLYQ010000141">
    <property type="protein sequence ID" value="MFC0082713.1"/>
    <property type="molecule type" value="Genomic_DNA"/>
</dbReference>
<proteinExistence type="predicted"/>
<protein>
    <recommendedName>
        <fullName evidence="4">Phage head morphogenesis domain-containing protein</fullName>
    </recommendedName>
</protein>
<name>A0ABV6C4U2_9ACTN</name>
<feature type="non-terminal residue" evidence="2">
    <location>
        <position position="1"/>
    </location>
</feature>
<evidence type="ECO:0008006" key="4">
    <source>
        <dbReference type="Google" id="ProtNLM"/>
    </source>
</evidence>
<gene>
    <name evidence="2" type="ORF">ACFFRE_11275</name>
</gene>
<sequence>LQTGAVPRPRRAVGLASDGEPETEEPAGGGAAAATAEPPEELPVETTATEPEAAEPPVAETATTETGGAPAGPGVAGDDLAILGQRDDLLRPLEQLLARRLKRCLQDDQNDVLDRLRHATGRAVRSEERPALLPALEEHLARYVEASRGPLREALVAGYGFQRSASDDSVHAERARFEHRAEEAARELAGALVASLRRRLLDEAESGEALPAPEDPEAAQGLAERIGAAFREWKGGRVEALAVDHLVAAFSAGQLEGAGTGTLRWVVDDDGGACADCDDNALAGPIGAGAPFPTGHARPPAHPGCRCLLVPASS</sequence>